<feature type="compositionally biased region" description="Basic and acidic residues" evidence="1">
    <location>
        <begin position="62"/>
        <end position="74"/>
    </location>
</feature>
<evidence type="ECO:0000313" key="2">
    <source>
        <dbReference type="EMBL" id="GHE54823.1"/>
    </source>
</evidence>
<organism evidence="2 3">
    <name type="scientific">Streptomyces longispororuber</name>
    <dbReference type="NCBI Taxonomy" id="68230"/>
    <lineage>
        <taxon>Bacteria</taxon>
        <taxon>Bacillati</taxon>
        <taxon>Actinomycetota</taxon>
        <taxon>Actinomycetes</taxon>
        <taxon>Kitasatosporales</taxon>
        <taxon>Streptomycetaceae</taxon>
        <taxon>Streptomyces</taxon>
    </lineage>
</organism>
<gene>
    <name evidence="2" type="ORF">GCM10018785_25300</name>
</gene>
<sequence length="74" mass="7942">MRASVTVRRATDIRTDTQARPSTQRSTSDRGDAEATTAPHGTVARLYAIQAGRQAAQARPGPHPDRAHAPQEVP</sequence>
<reference evidence="2" key="1">
    <citation type="journal article" date="2014" name="Int. J. Syst. Evol. Microbiol.">
        <title>Complete genome sequence of Corynebacterium casei LMG S-19264T (=DSM 44701T), isolated from a smear-ripened cheese.</title>
        <authorList>
            <consortium name="US DOE Joint Genome Institute (JGI-PGF)"/>
            <person name="Walter F."/>
            <person name="Albersmeier A."/>
            <person name="Kalinowski J."/>
            <person name="Ruckert C."/>
        </authorList>
    </citation>
    <scope>NUCLEOTIDE SEQUENCE</scope>
    <source>
        <strain evidence="2">JCM 4784</strain>
    </source>
</reference>
<feature type="region of interest" description="Disordered" evidence="1">
    <location>
        <begin position="1"/>
        <end position="74"/>
    </location>
</feature>
<dbReference type="EMBL" id="BNBT01000028">
    <property type="protein sequence ID" value="GHE54823.1"/>
    <property type="molecule type" value="Genomic_DNA"/>
</dbReference>
<comment type="caution">
    <text evidence="2">The sequence shown here is derived from an EMBL/GenBank/DDBJ whole genome shotgun (WGS) entry which is preliminary data.</text>
</comment>
<feature type="compositionally biased region" description="Low complexity" evidence="1">
    <location>
        <begin position="50"/>
        <end position="60"/>
    </location>
</feature>
<accession>A0A918ZIL2</accession>
<name>A0A918ZIL2_9ACTN</name>
<evidence type="ECO:0000313" key="3">
    <source>
        <dbReference type="Proteomes" id="UP000608024"/>
    </source>
</evidence>
<dbReference type="AlphaFoldDB" id="A0A918ZIL2"/>
<evidence type="ECO:0000256" key="1">
    <source>
        <dbReference type="SAM" id="MobiDB-lite"/>
    </source>
</evidence>
<reference evidence="2" key="2">
    <citation type="submission" date="2020-09" db="EMBL/GenBank/DDBJ databases">
        <authorList>
            <person name="Sun Q."/>
            <person name="Ohkuma M."/>
        </authorList>
    </citation>
    <scope>NUCLEOTIDE SEQUENCE</scope>
    <source>
        <strain evidence="2">JCM 4784</strain>
    </source>
</reference>
<dbReference type="Proteomes" id="UP000608024">
    <property type="component" value="Unassembled WGS sequence"/>
</dbReference>
<protein>
    <submittedName>
        <fullName evidence="2">Uncharacterized protein</fullName>
    </submittedName>
</protein>
<keyword evidence="3" id="KW-1185">Reference proteome</keyword>
<proteinExistence type="predicted"/>